<dbReference type="FunFam" id="3.30.200.20:FF:000142">
    <property type="entry name" value="Cysteine-rich receptor-like protein kinase 10"/>
    <property type="match status" value="1"/>
</dbReference>
<keyword evidence="6" id="KW-0677">Repeat</keyword>
<evidence type="ECO:0000256" key="9">
    <source>
        <dbReference type="ARBA" id="ARBA00022840"/>
    </source>
</evidence>
<keyword evidence="10 15" id="KW-1133">Transmembrane helix</keyword>
<keyword evidence="12" id="KW-0325">Glycoprotein</keyword>
<dbReference type="PANTHER" id="PTHR27002">
    <property type="entry name" value="RECEPTOR-LIKE SERINE/THREONINE-PROTEIN KINASE SD1-8"/>
    <property type="match status" value="1"/>
</dbReference>
<dbReference type="PROSITE" id="PS00108">
    <property type="entry name" value="PROTEIN_KINASE_ST"/>
    <property type="match status" value="1"/>
</dbReference>
<keyword evidence="2" id="KW-0723">Serine/threonine-protein kinase</keyword>
<evidence type="ECO:0000256" key="5">
    <source>
        <dbReference type="ARBA" id="ARBA00022729"/>
    </source>
</evidence>
<dbReference type="Gene3D" id="3.30.430.20">
    <property type="entry name" value="Gnk2 domain, C-X8-C-X2-C motif"/>
    <property type="match status" value="1"/>
</dbReference>
<evidence type="ECO:0000313" key="18">
    <source>
        <dbReference type="EMBL" id="KAJ4981456.1"/>
    </source>
</evidence>
<keyword evidence="5" id="KW-0732">Signal</keyword>
<reference evidence="18" key="1">
    <citation type="journal article" date="2023" name="Plant J.">
        <title>The genome of the king protea, Protea cynaroides.</title>
        <authorList>
            <person name="Chang J."/>
            <person name="Duong T.A."/>
            <person name="Schoeman C."/>
            <person name="Ma X."/>
            <person name="Roodt D."/>
            <person name="Barker N."/>
            <person name="Li Z."/>
            <person name="Van de Peer Y."/>
            <person name="Mizrachi E."/>
        </authorList>
    </citation>
    <scope>NUCLEOTIDE SEQUENCE</scope>
    <source>
        <tissue evidence="18">Young leaves</tissue>
    </source>
</reference>
<dbReference type="InterPro" id="IPR001245">
    <property type="entry name" value="Ser-Thr/Tyr_kinase_cat_dom"/>
</dbReference>
<dbReference type="GO" id="GO:0004674">
    <property type="term" value="F:protein serine/threonine kinase activity"/>
    <property type="evidence" value="ECO:0007669"/>
    <property type="project" value="UniProtKB-KW"/>
</dbReference>
<dbReference type="InterPro" id="IPR038408">
    <property type="entry name" value="GNK2_sf"/>
</dbReference>
<protein>
    <recommendedName>
        <fullName evidence="20">Cysteine-rich receptor-like protein kinase 10</fullName>
    </recommendedName>
</protein>
<evidence type="ECO:0000256" key="11">
    <source>
        <dbReference type="ARBA" id="ARBA00023136"/>
    </source>
</evidence>
<evidence type="ECO:0000259" key="17">
    <source>
        <dbReference type="PROSITE" id="PS51473"/>
    </source>
</evidence>
<evidence type="ECO:0000256" key="10">
    <source>
        <dbReference type="ARBA" id="ARBA00022989"/>
    </source>
</evidence>
<feature type="transmembrane region" description="Helical" evidence="15">
    <location>
        <begin position="274"/>
        <end position="295"/>
    </location>
</feature>
<dbReference type="CDD" id="cd23509">
    <property type="entry name" value="Gnk2-like"/>
    <property type="match status" value="1"/>
</dbReference>
<dbReference type="InterPro" id="IPR008271">
    <property type="entry name" value="Ser/Thr_kinase_AS"/>
</dbReference>
<organism evidence="18 19">
    <name type="scientific">Protea cynaroides</name>
    <dbReference type="NCBI Taxonomy" id="273540"/>
    <lineage>
        <taxon>Eukaryota</taxon>
        <taxon>Viridiplantae</taxon>
        <taxon>Streptophyta</taxon>
        <taxon>Embryophyta</taxon>
        <taxon>Tracheophyta</taxon>
        <taxon>Spermatophyta</taxon>
        <taxon>Magnoliopsida</taxon>
        <taxon>Proteales</taxon>
        <taxon>Proteaceae</taxon>
        <taxon>Protea</taxon>
    </lineage>
</organism>
<keyword evidence="9 13" id="KW-0067">ATP-binding</keyword>
<dbReference type="SMART" id="SM00220">
    <property type="entry name" value="S_TKc"/>
    <property type="match status" value="1"/>
</dbReference>
<evidence type="ECO:0000256" key="14">
    <source>
        <dbReference type="SAM" id="MobiDB-lite"/>
    </source>
</evidence>
<dbReference type="PROSITE" id="PS00107">
    <property type="entry name" value="PROTEIN_KINASE_ATP"/>
    <property type="match status" value="1"/>
</dbReference>
<comment type="subcellular location">
    <subcellularLocation>
        <location evidence="1">Membrane</location>
        <topology evidence="1">Single-pass membrane protein</topology>
    </subcellularLocation>
</comment>
<keyword evidence="8" id="KW-0418">Kinase</keyword>
<dbReference type="InterPro" id="IPR000719">
    <property type="entry name" value="Prot_kinase_dom"/>
</dbReference>
<feature type="binding site" evidence="13">
    <location>
        <position position="362"/>
    </location>
    <ligand>
        <name>ATP</name>
        <dbReference type="ChEBI" id="CHEBI:30616"/>
    </ligand>
</feature>
<name>A0A9Q0L453_9MAGN</name>
<dbReference type="InterPro" id="IPR017441">
    <property type="entry name" value="Protein_kinase_ATP_BS"/>
</dbReference>
<sequence length="622" mass="68090">MEMVKDDSVPFFDCLDVDVFSCSSSFIKPKSCCSSSPLSYLFCFASAIALILHTSITSVPTQLSTLPTVPTNPISIPYFLLSHPMPTPPPTLTTRTTTPPLVKVPTPFTASTSVEVTSPVTCAAIASISLFVISPSAALTRKSHTFGTTSILGDTMNQVATSAASDSKRFATLEANYTQFQSLYSLAQCSPDLSANDCNTCLITTISYLPSCCSNKQGGRVLIPSCNIRYEVYPFYQITASAPSSPSPTALAPPTGNNGTTIPKKQGTSSSGKIIAIVVPVAVVGVIIFSVFLYCKVIRKKKHDPPMENGGNTIKSAESLQFDFNTVLLATNNFADDNKIGEGGFGVVFKGKLLTGQEIAVKRLSRNSGQGAKEFKNEVVLVAMLQHRNLVRLLGFCLEGEEKILIYEFVHNKSLDYFLFDPEQSVELDWQRRYKIIGGIARGLLYLHEDSRLRIIHRDLKASNVLLDGEMNPKISDFGMARIFGVDQTQANTNRIVGTYGYMSPEYAMHGQFSVKSDVFSFGVLVLEIISGKKNSSFYQTDFAEDLISHVWRHWNAGTGFELVDPIMRENSSRSEVMRSIHIALLCVQEDVADRPTMASVVLMLSSYSITLQLPSQPAFFV</sequence>
<proteinExistence type="predicted"/>
<dbReference type="PROSITE" id="PS51473">
    <property type="entry name" value="GNK2"/>
    <property type="match status" value="1"/>
</dbReference>
<feature type="region of interest" description="Disordered" evidence="14">
    <location>
        <begin position="242"/>
        <end position="266"/>
    </location>
</feature>
<evidence type="ECO:0000256" key="13">
    <source>
        <dbReference type="PROSITE-ProRule" id="PRU10141"/>
    </source>
</evidence>
<dbReference type="OrthoDB" id="4062651at2759"/>
<dbReference type="Gene3D" id="3.30.200.20">
    <property type="entry name" value="Phosphorylase Kinase, domain 1"/>
    <property type="match status" value="1"/>
</dbReference>
<dbReference type="AlphaFoldDB" id="A0A9Q0L453"/>
<evidence type="ECO:0000256" key="6">
    <source>
        <dbReference type="ARBA" id="ARBA00022737"/>
    </source>
</evidence>
<feature type="domain" description="Gnk2-homologous" evidence="17">
    <location>
        <begin position="127"/>
        <end position="235"/>
    </location>
</feature>
<dbReference type="FunFam" id="3.30.430.20:FF:000012">
    <property type="entry name" value="Cysteine-rich receptor-like protein kinase 25"/>
    <property type="match status" value="1"/>
</dbReference>
<feature type="compositionally biased region" description="Polar residues" evidence="14">
    <location>
        <begin position="256"/>
        <end position="266"/>
    </location>
</feature>
<feature type="domain" description="Protein kinase" evidence="16">
    <location>
        <begin position="334"/>
        <end position="620"/>
    </location>
</feature>
<dbReference type="PROSITE" id="PS50011">
    <property type="entry name" value="PROTEIN_KINASE_DOM"/>
    <property type="match status" value="1"/>
</dbReference>
<keyword evidence="3" id="KW-0808">Transferase</keyword>
<evidence type="ECO:0000256" key="3">
    <source>
        <dbReference type="ARBA" id="ARBA00022679"/>
    </source>
</evidence>
<keyword evidence="7 13" id="KW-0547">Nucleotide-binding</keyword>
<comment type="caution">
    <text evidence="18">The sequence shown here is derived from an EMBL/GenBank/DDBJ whole genome shotgun (WGS) entry which is preliminary data.</text>
</comment>
<evidence type="ECO:0000256" key="1">
    <source>
        <dbReference type="ARBA" id="ARBA00004167"/>
    </source>
</evidence>
<dbReference type="GO" id="GO:0006950">
    <property type="term" value="P:response to stress"/>
    <property type="evidence" value="ECO:0007669"/>
    <property type="project" value="UniProtKB-ARBA"/>
</dbReference>
<dbReference type="Pfam" id="PF01657">
    <property type="entry name" value="Stress-antifung"/>
    <property type="match status" value="1"/>
</dbReference>
<dbReference type="SUPFAM" id="SSF56112">
    <property type="entry name" value="Protein kinase-like (PK-like)"/>
    <property type="match status" value="1"/>
</dbReference>
<dbReference type="InterPro" id="IPR011009">
    <property type="entry name" value="Kinase-like_dom_sf"/>
</dbReference>
<evidence type="ECO:0000313" key="19">
    <source>
        <dbReference type="Proteomes" id="UP001141806"/>
    </source>
</evidence>
<evidence type="ECO:0000256" key="15">
    <source>
        <dbReference type="SAM" id="Phobius"/>
    </source>
</evidence>
<evidence type="ECO:0000259" key="16">
    <source>
        <dbReference type="PROSITE" id="PS50011"/>
    </source>
</evidence>
<dbReference type="EMBL" id="JAMYWD010000001">
    <property type="protein sequence ID" value="KAJ4981456.1"/>
    <property type="molecule type" value="Genomic_DNA"/>
</dbReference>
<dbReference type="GO" id="GO:0005524">
    <property type="term" value="F:ATP binding"/>
    <property type="evidence" value="ECO:0007669"/>
    <property type="project" value="UniProtKB-UniRule"/>
</dbReference>
<dbReference type="PANTHER" id="PTHR27002:SF1050">
    <property type="entry name" value="CYSTEINE-RICH RECEPTOR-LIKE PROTEIN KINASE 5"/>
    <property type="match status" value="1"/>
</dbReference>
<gene>
    <name evidence="18" type="ORF">NE237_032293</name>
</gene>
<evidence type="ECO:0000256" key="8">
    <source>
        <dbReference type="ARBA" id="ARBA00022777"/>
    </source>
</evidence>
<dbReference type="Pfam" id="PF07714">
    <property type="entry name" value="PK_Tyr_Ser-Thr"/>
    <property type="match status" value="1"/>
</dbReference>
<evidence type="ECO:0000256" key="12">
    <source>
        <dbReference type="ARBA" id="ARBA00023180"/>
    </source>
</evidence>
<dbReference type="GO" id="GO:0005886">
    <property type="term" value="C:plasma membrane"/>
    <property type="evidence" value="ECO:0007669"/>
    <property type="project" value="TreeGrafter"/>
</dbReference>
<evidence type="ECO:0008006" key="20">
    <source>
        <dbReference type="Google" id="ProtNLM"/>
    </source>
</evidence>
<accession>A0A9Q0L453</accession>
<keyword evidence="11 15" id="KW-0472">Membrane</keyword>
<dbReference type="InterPro" id="IPR002902">
    <property type="entry name" value="GNK2"/>
</dbReference>
<keyword evidence="19" id="KW-1185">Reference proteome</keyword>
<dbReference type="Gene3D" id="1.10.510.10">
    <property type="entry name" value="Transferase(Phosphotransferase) domain 1"/>
    <property type="match status" value="1"/>
</dbReference>
<dbReference type="FunFam" id="1.10.510.10:FF:000129">
    <property type="entry name" value="cysteine-rich receptor-like protein kinase 10"/>
    <property type="match status" value="1"/>
</dbReference>
<evidence type="ECO:0000256" key="2">
    <source>
        <dbReference type="ARBA" id="ARBA00022527"/>
    </source>
</evidence>
<keyword evidence="4 15" id="KW-0812">Transmembrane</keyword>
<dbReference type="Proteomes" id="UP001141806">
    <property type="component" value="Unassembled WGS sequence"/>
</dbReference>
<evidence type="ECO:0000256" key="7">
    <source>
        <dbReference type="ARBA" id="ARBA00022741"/>
    </source>
</evidence>
<evidence type="ECO:0000256" key="4">
    <source>
        <dbReference type="ARBA" id="ARBA00022692"/>
    </source>
</evidence>
<feature type="compositionally biased region" description="Low complexity" evidence="14">
    <location>
        <begin position="242"/>
        <end position="255"/>
    </location>
</feature>
<dbReference type="CDD" id="cd14066">
    <property type="entry name" value="STKc_IRAK"/>
    <property type="match status" value="1"/>
</dbReference>